<evidence type="ECO:0008006" key="4">
    <source>
        <dbReference type="Google" id="ProtNLM"/>
    </source>
</evidence>
<reference evidence="2 3" key="1">
    <citation type="submission" date="2016-07" db="EMBL/GenBank/DDBJ databases">
        <title>Genome of Pelobium manganitolerans.</title>
        <authorList>
            <person name="Wu S."/>
            <person name="Wang G."/>
        </authorList>
    </citation>
    <scope>NUCLEOTIDE SEQUENCE [LARGE SCALE GENOMIC DNA]</scope>
    <source>
        <strain evidence="2 3">YS-25</strain>
    </source>
</reference>
<feature type="transmembrane region" description="Helical" evidence="1">
    <location>
        <begin position="67"/>
        <end position="85"/>
    </location>
</feature>
<sequence length="441" mass="50417">MFENYNKQKPLSYYLLALTMLGAMIYVAYLIPTRAAIFSFWAAMAVAFVAYLYIIKQYNAAIFFKSSLALAILLRCTFLFAVPLLSDDYYRFIWDGAQILHGINPFAFTPNELAKFNYSWLDLNLLQHMNSPDYFSVYPPVNQLAFALMAIPGKQQILSSITILHTIIILFDAGNIFLIISILKHFNKAKSLALLYALNPLAIVELSGNLHFEAVMIFFSLLALYLLNKKRWILASLALALGICAKLLPVILLPLFLKKVGFKKTIFAGFIVAFTCILLFLPFIHSVQLAKNMFSSIQLYYGNFEFNGSIYLVLKQLGWMLLGQNPNAVLSPLLLALTLLGFALAYFKAANVFETAFWFFFVYYLFSAVVHPWYIIILLALSPFIRWRFALIWSALIVLSYYAYATLPYQQNYLLNAIAYIALAIFIFTERRRFSLKNKIA</sequence>
<feature type="transmembrane region" description="Helical" evidence="1">
    <location>
        <begin position="195"/>
        <end position="226"/>
    </location>
</feature>
<accession>A0A419S3F1</accession>
<dbReference type="Pfam" id="PF26314">
    <property type="entry name" value="MptA_B_family"/>
    <property type="match status" value="1"/>
</dbReference>
<keyword evidence="3" id="KW-1185">Reference proteome</keyword>
<keyword evidence="1" id="KW-0472">Membrane</keyword>
<evidence type="ECO:0000313" key="3">
    <source>
        <dbReference type="Proteomes" id="UP000283433"/>
    </source>
</evidence>
<feature type="transmembrane region" description="Helical" evidence="1">
    <location>
        <begin position="232"/>
        <end position="253"/>
    </location>
</feature>
<dbReference type="AlphaFoldDB" id="A0A419S3F1"/>
<dbReference type="Proteomes" id="UP000283433">
    <property type="component" value="Unassembled WGS sequence"/>
</dbReference>
<keyword evidence="1" id="KW-1133">Transmembrane helix</keyword>
<proteinExistence type="predicted"/>
<dbReference type="EMBL" id="MBTA01000027">
    <property type="protein sequence ID" value="RKD13814.1"/>
    <property type="molecule type" value="Genomic_DNA"/>
</dbReference>
<comment type="caution">
    <text evidence="2">The sequence shown here is derived from an EMBL/GenBank/DDBJ whole genome shotgun (WGS) entry which is preliminary data.</text>
</comment>
<name>A0A419S3F1_9SPHI</name>
<protein>
    <recommendedName>
        <fullName evidence="4">Mannosyltransferase</fullName>
    </recommendedName>
</protein>
<feature type="transmembrane region" description="Helical" evidence="1">
    <location>
        <begin position="329"/>
        <end position="350"/>
    </location>
</feature>
<feature type="transmembrane region" description="Helical" evidence="1">
    <location>
        <begin position="37"/>
        <end position="55"/>
    </location>
</feature>
<evidence type="ECO:0000313" key="2">
    <source>
        <dbReference type="EMBL" id="RKD13814.1"/>
    </source>
</evidence>
<feature type="transmembrane region" description="Helical" evidence="1">
    <location>
        <begin position="413"/>
        <end position="429"/>
    </location>
</feature>
<feature type="transmembrane region" description="Helical" evidence="1">
    <location>
        <begin position="265"/>
        <end position="284"/>
    </location>
</feature>
<feature type="transmembrane region" description="Helical" evidence="1">
    <location>
        <begin position="356"/>
        <end position="382"/>
    </location>
</feature>
<organism evidence="2 3">
    <name type="scientific">Pelobium manganitolerans</name>
    <dbReference type="NCBI Taxonomy" id="1842495"/>
    <lineage>
        <taxon>Bacteria</taxon>
        <taxon>Pseudomonadati</taxon>
        <taxon>Bacteroidota</taxon>
        <taxon>Sphingobacteriia</taxon>
        <taxon>Sphingobacteriales</taxon>
        <taxon>Sphingobacteriaceae</taxon>
        <taxon>Pelobium</taxon>
    </lineage>
</organism>
<evidence type="ECO:0000256" key="1">
    <source>
        <dbReference type="SAM" id="Phobius"/>
    </source>
</evidence>
<keyword evidence="1" id="KW-0812">Transmembrane</keyword>
<feature type="transmembrane region" description="Helical" evidence="1">
    <location>
        <begin position="12"/>
        <end position="31"/>
    </location>
</feature>
<feature type="transmembrane region" description="Helical" evidence="1">
    <location>
        <begin position="389"/>
        <end position="407"/>
    </location>
</feature>
<feature type="transmembrane region" description="Helical" evidence="1">
    <location>
        <begin position="157"/>
        <end position="183"/>
    </location>
</feature>
<gene>
    <name evidence="2" type="ORF">BCY91_09650</name>
</gene>